<keyword evidence="3" id="KW-1185">Reference proteome</keyword>
<organism evidence="2 3">
    <name type="scientific">Amborella trichopoda</name>
    <dbReference type="NCBI Taxonomy" id="13333"/>
    <lineage>
        <taxon>Eukaryota</taxon>
        <taxon>Viridiplantae</taxon>
        <taxon>Streptophyta</taxon>
        <taxon>Embryophyta</taxon>
        <taxon>Tracheophyta</taxon>
        <taxon>Spermatophyta</taxon>
        <taxon>Magnoliopsida</taxon>
        <taxon>Amborellales</taxon>
        <taxon>Amborellaceae</taxon>
        <taxon>Amborella</taxon>
    </lineage>
</organism>
<protein>
    <submittedName>
        <fullName evidence="2">Uncharacterized protein</fullName>
    </submittedName>
</protein>
<name>U5DGQ5_AMBTC</name>
<feature type="compositionally biased region" description="Polar residues" evidence="1">
    <location>
        <begin position="118"/>
        <end position="133"/>
    </location>
</feature>
<dbReference type="Gramene" id="ERN20667">
    <property type="protein sequence ID" value="ERN20667"/>
    <property type="gene ID" value="AMTR_s00070p00180160"/>
</dbReference>
<proteinExistence type="predicted"/>
<evidence type="ECO:0000313" key="2">
    <source>
        <dbReference type="EMBL" id="ERN20667.1"/>
    </source>
</evidence>
<dbReference type="HOGENOM" id="CLU_1733959_0_0_1"/>
<sequence length="151" mass="17493">MKCLVTWKCEQHAKQNVARFRCTEARLEKRLVIQRYGSINNMRSEASHERKVARFCLEEGRTTCSRKHLMTVMQLSTKHYADPSLDAKRITWFHRPAHMSLLAQTVRALSANKHHSSQIRNTPSRPTYNLPQGFNTHSCTTILGRQASYLP</sequence>
<accession>U5DGQ5</accession>
<evidence type="ECO:0000256" key="1">
    <source>
        <dbReference type="SAM" id="MobiDB-lite"/>
    </source>
</evidence>
<dbReference type="Proteomes" id="UP000017836">
    <property type="component" value="Unassembled WGS sequence"/>
</dbReference>
<dbReference type="AlphaFoldDB" id="U5DGQ5"/>
<dbReference type="EMBL" id="KI392058">
    <property type="protein sequence ID" value="ERN20667.1"/>
    <property type="molecule type" value="Genomic_DNA"/>
</dbReference>
<feature type="region of interest" description="Disordered" evidence="1">
    <location>
        <begin position="112"/>
        <end position="133"/>
    </location>
</feature>
<evidence type="ECO:0000313" key="3">
    <source>
        <dbReference type="Proteomes" id="UP000017836"/>
    </source>
</evidence>
<gene>
    <name evidence="2" type="ORF">AMTR_s00070p00180160</name>
</gene>
<reference evidence="3" key="1">
    <citation type="journal article" date="2013" name="Science">
        <title>The Amborella genome and the evolution of flowering plants.</title>
        <authorList>
            <consortium name="Amborella Genome Project"/>
        </authorList>
    </citation>
    <scope>NUCLEOTIDE SEQUENCE [LARGE SCALE GENOMIC DNA]</scope>
</reference>